<dbReference type="GO" id="GO:0000978">
    <property type="term" value="F:RNA polymerase II cis-regulatory region sequence-specific DNA binding"/>
    <property type="evidence" value="ECO:0007669"/>
    <property type="project" value="TreeGrafter"/>
</dbReference>
<protein>
    <recommendedName>
        <fullName evidence="9">BHLH domain-containing protein</fullName>
    </recommendedName>
</protein>
<dbReference type="SMART" id="SM00353">
    <property type="entry name" value="HLH"/>
    <property type="match status" value="1"/>
</dbReference>
<gene>
    <name evidence="10" type="ORF">Taro_023964</name>
</gene>
<feature type="region of interest" description="Disordered" evidence="8">
    <location>
        <begin position="313"/>
        <end position="352"/>
    </location>
</feature>
<dbReference type="InterPro" id="IPR011598">
    <property type="entry name" value="bHLH_dom"/>
</dbReference>
<comment type="caution">
    <text evidence="10">The sequence shown here is derived from an EMBL/GenBank/DDBJ whole genome shotgun (WGS) entry which is preliminary data.</text>
</comment>
<evidence type="ECO:0000256" key="5">
    <source>
        <dbReference type="ARBA" id="ARBA00023125"/>
    </source>
</evidence>
<feature type="compositionally biased region" description="Basic and acidic residues" evidence="8">
    <location>
        <begin position="416"/>
        <end position="425"/>
    </location>
</feature>
<keyword evidence="11" id="KW-1185">Reference proteome</keyword>
<evidence type="ECO:0000256" key="8">
    <source>
        <dbReference type="SAM" id="MobiDB-lite"/>
    </source>
</evidence>
<evidence type="ECO:0000256" key="2">
    <source>
        <dbReference type="ARBA" id="ARBA00005510"/>
    </source>
</evidence>
<dbReference type="GO" id="GO:0046983">
    <property type="term" value="F:protein dimerization activity"/>
    <property type="evidence" value="ECO:0007669"/>
    <property type="project" value="InterPro"/>
</dbReference>
<dbReference type="GO" id="GO:0000981">
    <property type="term" value="F:DNA-binding transcription factor activity, RNA polymerase II-specific"/>
    <property type="evidence" value="ECO:0007669"/>
    <property type="project" value="TreeGrafter"/>
</dbReference>
<reference evidence="10" key="1">
    <citation type="submission" date="2017-07" db="EMBL/GenBank/DDBJ databases">
        <title>Taro Niue Genome Assembly and Annotation.</title>
        <authorList>
            <person name="Atibalentja N."/>
            <person name="Keating K."/>
            <person name="Fields C.J."/>
        </authorList>
    </citation>
    <scope>NUCLEOTIDE SEQUENCE</scope>
    <source>
        <strain evidence="10">Niue_2</strain>
        <tissue evidence="10">Leaf</tissue>
    </source>
</reference>
<sequence>MFHRVELEIQNSFPRSFSFSLTLEPSSPLKNLDMEPSELDHHHHQQQREHLQGFAAVAAPPASTPLHVGSNHAWKYSTLLLKGEDSTTPKGGRGLPSFPIDPKQGYEALLPPPLGTSMVHDLGLHWPCTSTADTYQGQFSRAEEELPDSFLKLARFGAAVWNSGEHQSSSTGKYEQQVLSPDVDVGLLSHNTDSFQLPTRASHEDLPSASSSSFGGGAATAFERLGSYTKMLLATNTPYSSSFPGSFSMQELQALDLLASSRFGAQMTLRQPSLGNVAFFGEGVACGMGHLPSTSQGGPSKEPQKISSLLDGVKEGKRSNGGPDQYKASPAPVAKKARPEPRSSTSPLKVRKEKLGDRVAALQQLVAPFGKTDTASVLTEAVGYIKFLQEQVQTLSMPYLRSSGKNKIRTAQGVPSEEKDETKQDLRSRGLCLVPLSYTSYFTSESGSAWSPSYFRGA</sequence>
<dbReference type="Proteomes" id="UP000652761">
    <property type="component" value="Unassembled WGS sequence"/>
</dbReference>
<evidence type="ECO:0000259" key="9">
    <source>
        <dbReference type="PROSITE" id="PS50888"/>
    </source>
</evidence>
<evidence type="ECO:0000256" key="7">
    <source>
        <dbReference type="ARBA" id="ARBA00023242"/>
    </source>
</evidence>
<dbReference type="InterPro" id="IPR045843">
    <property type="entry name" value="IND-like"/>
</dbReference>
<dbReference type="PROSITE" id="PS50888">
    <property type="entry name" value="BHLH"/>
    <property type="match status" value="1"/>
</dbReference>
<evidence type="ECO:0000313" key="10">
    <source>
        <dbReference type="EMBL" id="MQL91353.1"/>
    </source>
</evidence>
<dbReference type="EMBL" id="NMUH01001330">
    <property type="protein sequence ID" value="MQL91353.1"/>
    <property type="molecule type" value="Genomic_DNA"/>
</dbReference>
<keyword evidence="7" id="KW-0539">Nucleus</keyword>
<dbReference type="PANTHER" id="PTHR16223">
    <property type="entry name" value="TRANSCRIPTION FACTOR BHLH83-RELATED"/>
    <property type="match status" value="1"/>
</dbReference>
<evidence type="ECO:0000256" key="1">
    <source>
        <dbReference type="ARBA" id="ARBA00004123"/>
    </source>
</evidence>
<dbReference type="FunFam" id="4.10.280.10:FF:000032">
    <property type="entry name" value="Transcription factor bHLH123 family"/>
    <property type="match status" value="1"/>
</dbReference>
<dbReference type="Gene3D" id="4.10.280.10">
    <property type="entry name" value="Helix-loop-helix DNA-binding domain"/>
    <property type="match status" value="1"/>
</dbReference>
<feature type="domain" description="BHLH" evidence="9">
    <location>
        <begin position="339"/>
        <end position="388"/>
    </location>
</feature>
<evidence type="ECO:0000256" key="4">
    <source>
        <dbReference type="ARBA" id="ARBA00023015"/>
    </source>
</evidence>
<comment type="subcellular location">
    <subcellularLocation>
        <location evidence="1">Nucleus</location>
    </subcellularLocation>
</comment>
<keyword evidence="5" id="KW-0238">DNA-binding</keyword>
<evidence type="ECO:0000313" key="11">
    <source>
        <dbReference type="Proteomes" id="UP000652761"/>
    </source>
</evidence>
<evidence type="ECO:0000256" key="6">
    <source>
        <dbReference type="ARBA" id="ARBA00023163"/>
    </source>
</evidence>
<dbReference type="AlphaFoldDB" id="A0A843VG18"/>
<dbReference type="CDD" id="cd11393">
    <property type="entry name" value="bHLH_AtbHLH_like"/>
    <property type="match status" value="1"/>
</dbReference>
<feature type="region of interest" description="Disordered" evidence="8">
    <location>
        <begin position="405"/>
        <end position="425"/>
    </location>
</feature>
<dbReference type="PANTHER" id="PTHR16223:SF56">
    <property type="entry name" value="TRANSCRIPTION FACTOR BHLH110"/>
    <property type="match status" value="1"/>
</dbReference>
<dbReference type="InterPro" id="IPR036638">
    <property type="entry name" value="HLH_DNA-bd_sf"/>
</dbReference>
<name>A0A843VG18_COLES</name>
<evidence type="ECO:0000256" key="3">
    <source>
        <dbReference type="ARBA" id="ARBA00011738"/>
    </source>
</evidence>
<comment type="similarity">
    <text evidence="2">Belongs to the bHLH protein family.</text>
</comment>
<accession>A0A843VG18</accession>
<dbReference type="InterPro" id="IPR045239">
    <property type="entry name" value="bHLH95_bHLH"/>
</dbReference>
<proteinExistence type="inferred from homology"/>
<keyword evidence="4" id="KW-0805">Transcription regulation</keyword>
<dbReference type="GO" id="GO:0005634">
    <property type="term" value="C:nucleus"/>
    <property type="evidence" value="ECO:0007669"/>
    <property type="project" value="UniProtKB-SubCell"/>
</dbReference>
<keyword evidence="6" id="KW-0804">Transcription</keyword>
<organism evidence="10 11">
    <name type="scientific">Colocasia esculenta</name>
    <name type="common">Wild taro</name>
    <name type="synonym">Arum esculentum</name>
    <dbReference type="NCBI Taxonomy" id="4460"/>
    <lineage>
        <taxon>Eukaryota</taxon>
        <taxon>Viridiplantae</taxon>
        <taxon>Streptophyta</taxon>
        <taxon>Embryophyta</taxon>
        <taxon>Tracheophyta</taxon>
        <taxon>Spermatophyta</taxon>
        <taxon>Magnoliopsida</taxon>
        <taxon>Liliopsida</taxon>
        <taxon>Araceae</taxon>
        <taxon>Aroideae</taxon>
        <taxon>Colocasieae</taxon>
        <taxon>Colocasia</taxon>
    </lineage>
</organism>
<comment type="subunit">
    <text evidence="3">Homodimer.</text>
</comment>
<dbReference type="SUPFAM" id="SSF47459">
    <property type="entry name" value="HLH, helix-loop-helix DNA-binding domain"/>
    <property type="match status" value="1"/>
</dbReference>
<dbReference type="OrthoDB" id="760019at2759"/>